<accession>A0A6A6XBI6</accession>
<reference evidence="2" key="1">
    <citation type="journal article" date="2020" name="Stud. Mycol.">
        <title>101 Dothideomycetes genomes: a test case for predicting lifestyles and emergence of pathogens.</title>
        <authorList>
            <person name="Haridas S."/>
            <person name="Albert R."/>
            <person name="Binder M."/>
            <person name="Bloem J."/>
            <person name="Labutti K."/>
            <person name="Salamov A."/>
            <person name="Andreopoulos B."/>
            <person name="Baker S."/>
            <person name="Barry K."/>
            <person name="Bills G."/>
            <person name="Bluhm B."/>
            <person name="Cannon C."/>
            <person name="Castanera R."/>
            <person name="Culley D."/>
            <person name="Daum C."/>
            <person name="Ezra D."/>
            <person name="Gonzalez J."/>
            <person name="Henrissat B."/>
            <person name="Kuo A."/>
            <person name="Liang C."/>
            <person name="Lipzen A."/>
            <person name="Lutzoni F."/>
            <person name="Magnuson J."/>
            <person name="Mondo S."/>
            <person name="Nolan M."/>
            <person name="Ohm R."/>
            <person name="Pangilinan J."/>
            <person name="Park H.-J."/>
            <person name="Ramirez L."/>
            <person name="Alfaro M."/>
            <person name="Sun H."/>
            <person name="Tritt A."/>
            <person name="Yoshinaga Y."/>
            <person name="Zwiers L.-H."/>
            <person name="Turgeon B."/>
            <person name="Goodwin S."/>
            <person name="Spatafora J."/>
            <person name="Crous P."/>
            <person name="Grigoriev I."/>
        </authorList>
    </citation>
    <scope>NUCLEOTIDE SEQUENCE</scope>
    <source>
        <strain evidence="2">CBS 109.77</strain>
    </source>
</reference>
<organism evidence="2 3">
    <name type="scientific">Melanomma pulvis-pyrius CBS 109.77</name>
    <dbReference type="NCBI Taxonomy" id="1314802"/>
    <lineage>
        <taxon>Eukaryota</taxon>
        <taxon>Fungi</taxon>
        <taxon>Dikarya</taxon>
        <taxon>Ascomycota</taxon>
        <taxon>Pezizomycotina</taxon>
        <taxon>Dothideomycetes</taxon>
        <taxon>Pleosporomycetidae</taxon>
        <taxon>Pleosporales</taxon>
        <taxon>Melanommataceae</taxon>
        <taxon>Melanomma</taxon>
    </lineage>
</organism>
<dbReference type="OrthoDB" id="5411773at2759"/>
<dbReference type="Proteomes" id="UP000799757">
    <property type="component" value="Unassembled WGS sequence"/>
</dbReference>
<keyword evidence="3" id="KW-1185">Reference proteome</keyword>
<evidence type="ECO:0000256" key="1">
    <source>
        <dbReference type="SAM" id="MobiDB-lite"/>
    </source>
</evidence>
<feature type="compositionally biased region" description="Polar residues" evidence="1">
    <location>
        <begin position="580"/>
        <end position="589"/>
    </location>
</feature>
<feature type="region of interest" description="Disordered" evidence="1">
    <location>
        <begin position="150"/>
        <end position="170"/>
    </location>
</feature>
<feature type="region of interest" description="Disordered" evidence="1">
    <location>
        <begin position="310"/>
        <end position="335"/>
    </location>
</feature>
<evidence type="ECO:0000313" key="3">
    <source>
        <dbReference type="Proteomes" id="UP000799757"/>
    </source>
</evidence>
<gene>
    <name evidence="2" type="ORF">K505DRAFT_325567</name>
</gene>
<protein>
    <submittedName>
        <fullName evidence="2">Uncharacterized protein</fullName>
    </submittedName>
</protein>
<sequence>MHPSGVNGRCPSSAAFDVICKQPRQPLPRPAQPLTWVLANHSKAYLEAQQYASGFTFLHTLLTTGTSISTPAKPYSALLAPAAQIALAATVVVWPTVTTKATSHGKIKGADAALRYLRAIQTTIYPTDDTLKRAFACGERSRRHTQRIIAITPSANSEGEEGEDGEDGDRFEKAANRERAEMANNMERLMSLPATSQSLWNRAEDFWHIVGWAFNCSVAHKKRWERWRLWLDLMLDFLEADWEARIRLANEEEADTEQIMMDSLMWHYITSEEQTSRTSRTRMVRAILAMATPASRIEFTEIWVGETLEPKPRKDNEDKPVLKVENEDDDLADLGSDDEDILIEDAQEDVPVQPAGRALSSKSSHSSMESIMFNSDDPGEQLGGMDAIDLRQRFLALLSSVSLALPLEFTDPGSLYDSSFADIFLHLPTGVFSLLLSTTRLSEFEQIALSSNLLFPLVSAKVPNYATDTPIQSHFEDMIFQLRANIPSYERNAKVSLLLEQMFMDMMSSDSLQATDRLRTAVEAGIKARMTIKGKKRNAPEEEQAKSLVEASGERLLGLLEILEVSAGMKPQEWKRKTPSLPQFSSFDTLSSPPSNLSSP</sequence>
<feature type="compositionally biased region" description="Acidic residues" evidence="1">
    <location>
        <begin position="326"/>
        <end position="335"/>
    </location>
</feature>
<feature type="compositionally biased region" description="Acidic residues" evidence="1">
    <location>
        <begin position="158"/>
        <end position="167"/>
    </location>
</feature>
<proteinExistence type="predicted"/>
<dbReference type="EMBL" id="MU001934">
    <property type="protein sequence ID" value="KAF2793275.1"/>
    <property type="molecule type" value="Genomic_DNA"/>
</dbReference>
<evidence type="ECO:0000313" key="2">
    <source>
        <dbReference type="EMBL" id="KAF2793275.1"/>
    </source>
</evidence>
<feature type="compositionally biased region" description="Basic and acidic residues" evidence="1">
    <location>
        <begin position="310"/>
        <end position="325"/>
    </location>
</feature>
<feature type="region of interest" description="Disordered" evidence="1">
    <location>
        <begin position="570"/>
        <end position="600"/>
    </location>
</feature>
<name>A0A6A6XBI6_9PLEO</name>
<dbReference type="AlphaFoldDB" id="A0A6A6XBI6"/>
<feature type="compositionally biased region" description="Low complexity" evidence="1">
    <location>
        <begin position="590"/>
        <end position="600"/>
    </location>
</feature>